<evidence type="ECO:0000313" key="2">
    <source>
        <dbReference type="EMBL" id="ASZ78836.1"/>
    </source>
</evidence>
<dbReference type="EMBL" id="MF285619">
    <property type="protein sequence ID" value="ASZ78836.1"/>
    <property type="molecule type" value="Genomic_DNA"/>
</dbReference>
<organism evidence="2 3">
    <name type="scientific">Serratia phage 2050H1</name>
    <dbReference type="NCBI Taxonomy" id="2024250"/>
    <lineage>
        <taxon>Viruses</taxon>
        <taxon>Duplodnaviria</taxon>
        <taxon>Heunggongvirae</taxon>
        <taxon>Uroviricota</taxon>
        <taxon>Caudoviricetes</taxon>
        <taxon>Pantevenvirales</taxon>
        <taxon>Ackermannviridae</taxon>
        <taxon>Miltonvirus</taxon>
        <taxon>Miltonvirus MAM1</taxon>
    </lineage>
</organism>
<protein>
    <submittedName>
        <fullName evidence="2">Uncharacterized protein</fullName>
    </submittedName>
</protein>
<name>A0A249Y2D2_9CAUD</name>
<reference evidence="2 3" key="1">
    <citation type="submission" date="2017-06" db="EMBL/GenBank/DDBJ databases">
        <authorList>
            <person name="Kim H.J."/>
            <person name="Triplett B.A."/>
        </authorList>
    </citation>
    <scope>NUCLEOTIDE SEQUENCE [LARGE SCALE GENOMIC DNA]</scope>
</reference>
<evidence type="ECO:0000313" key="3">
    <source>
        <dbReference type="Proteomes" id="UP000224362"/>
    </source>
</evidence>
<gene>
    <name evidence="2" type="ORF">2050H1_070</name>
</gene>
<sequence length="221" mass="24318">MLNSIIQQRGQVAFPAFMAERVYMREFRKETGLPADLSRWQPTVDAMLDGVDTDLPIFIMVDQGIIQPGNTHRRPGLHIDGYWHPQVMSHRGQGGHRSQPSPWPQEDHKGRHGNSPARHSSSRSGWDVGNGWAHGDFSEPEALILASDIAASRALSGVYHEMPGEGGDCTHVNVEGMSEVILQANTVYAGNVTMLHESLPVTAACQRTLVRLSVPGWTPEV</sequence>
<evidence type="ECO:0000256" key="1">
    <source>
        <dbReference type="SAM" id="MobiDB-lite"/>
    </source>
</evidence>
<proteinExistence type="predicted"/>
<dbReference type="Proteomes" id="UP000224362">
    <property type="component" value="Segment"/>
</dbReference>
<accession>A0A249Y2D2</accession>
<feature type="region of interest" description="Disordered" evidence="1">
    <location>
        <begin position="86"/>
        <end position="126"/>
    </location>
</feature>